<dbReference type="RefSeq" id="WP_053379807.1">
    <property type="nucleotide sequence ID" value="NZ_CP011801.1"/>
</dbReference>
<dbReference type="KEGG" id="nmv:NITMOv2_2253"/>
<evidence type="ECO:0000313" key="2">
    <source>
        <dbReference type="Proteomes" id="UP000069205"/>
    </source>
</evidence>
<dbReference type="STRING" id="42253.NITMOv2_2253"/>
<gene>
    <name evidence="1" type="ORF">NITMOv2_2253</name>
</gene>
<protein>
    <submittedName>
        <fullName evidence="1">Uncharacterized protein</fullName>
    </submittedName>
</protein>
<dbReference type="PATRIC" id="fig|42253.5.peg.2218"/>
<proteinExistence type="predicted"/>
<dbReference type="Proteomes" id="UP000069205">
    <property type="component" value="Chromosome"/>
</dbReference>
<keyword evidence="2" id="KW-1185">Reference proteome</keyword>
<dbReference type="AlphaFoldDB" id="A0A0K2GCS9"/>
<organism evidence="1 2">
    <name type="scientific">Nitrospira moscoviensis</name>
    <dbReference type="NCBI Taxonomy" id="42253"/>
    <lineage>
        <taxon>Bacteria</taxon>
        <taxon>Pseudomonadati</taxon>
        <taxon>Nitrospirota</taxon>
        <taxon>Nitrospiria</taxon>
        <taxon>Nitrospirales</taxon>
        <taxon>Nitrospiraceae</taxon>
        <taxon>Nitrospira</taxon>
    </lineage>
</organism>
<accession>A0A0K2GCS9</accession>
<dbReference type="EMBL" id="CP011801">
    <property type="protein sequence ID" value="ALA58669.1"/>
    <property type="molecule type" value="Genomic_DNA"/>
</dbReference>
<reference evidence="1 2" key="1">
    <citation type="journal article" date="2015" name="Proc. Natl. Acad. Sci. U.S.A.">
        <title>Expanded metabolic versatility of ubiquitous nitrite-oxidizing bacteria from the genus Nitrospira.</title>
        <authorList>
            <person name="Koch H."/>
            <person name="Lucker S."/>
            <person name="Albertsen M."/>
            <person name="Kitzinger K."/>
            <person name="Herbold C."/>
            <person name="Spieck E."/>
            <person name="Nielsen P.H."/>
            <person name="Wagner M."/>
            <person name="Daims H."/>
        </authorList>
    </citation>
    <scope>NUCLEOTIDE SEQUENCE [LARGE SCALE GENOMIC DNA]</scope>
    <source>
        <strain evidence="1 2">NSP M-1</strain>
    </source>
</reference>
<dbReference type="OrthoDB" id="9799796at2"/>
<evidence type="ECO:0000313" key="1">
    <source>
        <dbReference type="EMBL" id="ALA58669.1"/>
    </source>
</evidence>
<sequence length="75" mass="8265">MGWAEKAWDAFRDVIRLQDKVESLDKRVVAQQVKLETMNIELAQLQVAVSILLSQAGIQAPPKPPFSPPTPPALS</sequence>
<name>A0A0K2GCS9_NITMO</name>